<organism evidence="2 8">
    <name type="scientific">Ligilactobacillus salivarius</name>
    <dbReference type="NCBI Taxonomy" id="1624"/>
    <lineage>
        <taxon>Bacteria</taxon>
        <taxon>Bacillati</taxon>
        <taxon>Bacillota</taxon>
        <taxon>Bacilli</taxon>
        <taxon>Lactobacillales</taxon>
        <taxon>Lactobacillaceae</taxon>
        <taxon>Ligilactobacillus</taxon>
    </lineage>
</organism>
<dbReference type="PANTHER" id="PTHR15020:SF50">
    <property type="entry name" value="UPF0659 PROTEIN YMR090W"/>
    <property type="match status" value="1"/>
</dbReference>
<feature type="domain" description="NAD(P)-binding" evidence="1">
    <location>
        <begin position="8"/>
        <end position="189"/>
    </location>
</feature>
<dbReference type="Proteomes" id="UP000029488">
    <property type="component" value="Chromosome"/>
</dbReference>
<proteinExistence type="predicted"/>
<dbReference type="KEGG" id="lsj:LSJ_1166c"/>
<reference evidence="4 10" key="2">
    <citation type="submission" date="2016-05" db="EMBL/GenBank/DDBJ databases">
        <authorList>
            <person name="Lee J.-Y."/>
            <person name="Kim E.B."/>
            <person name="Choi Y.-J."/>
        </authorList>
    </citation>
    <scope>NUCLEOTIDE SEQUENCE [LARGE SCALE GENOMIC DNA]</scope>
    <source>
        <strain evidence="4 10">KLA006</strain>
    </source>
</reference>
<dbReference type="InterPro" id="IPR016040">
    <property type="entry name" value="NAD(P)-bd_dom"/>
</dbReference>
<evidence type="ECO:0000313" key="6">
    <source>
        <dbReference type="EMBL" id="WHS18214.1"/>
    </source>
</evidence>
<protein>
    <submittedName>
        <fullName evidence="6">NAD(P)H-binding protein</fullName>
    </submittedName>
    <submittedName>
        <fullName evidence="4">NAD-dependent dehydratase</fullName>
    </submittedName>
    <submittedName>
        <fullName evidence="2">Oxidoreductase</fullName>
        <ecNumber evidence="2">1.1.1.-</ecNumber>
    </submittedName>
</protein>
<evidence type="ECO:0000313" key="12">
    <source>
        <dbReference type="Proteomes" id="UP001224533"/>
    </source>
</evidence>
<dbReference type="EC" id="1.1.1.-" evidence="2"/>
<name>A0A089QGB9_9LACO</name>
<dbReference type="SUPFAM" id="SSF51735">
    <property type="entry name" value="NAD(P)-binding Rossmann-fold domains"/>
    <property type="match status" value="1"/>
</dbReference>
<dbReference type="Pfam" id="PF13460">
    <property type="entry name" value="NAD_binding_10"/>
    <property type="match status" value="1"/>
</dbReference>
<evidence type="ECO:0000313" key="5">
    <source>
        <dbReference type="EMBL" id="PTR97504.1"/>
    </source>
</evidence>
<sequence>MAKIFVVGGSGRVASELIKNLINDGNQVFASSRHPEKIIKLDNVVPVKLDLHSDVSAWSEVFKGMDVIYFVAGSRGKDLLQTDAMGAVKTMQAAENVGVKRYIMLSSLYALQPEKWSQYESLAALTDYNIAKFFADNYLVNDTKLDYTVVQPASLTEETGTGRVSFNEIISNTNPIPDVAKVLAEVIKHNNTIGKVIMMCSGDNPIETALKDI</sequence>
<dbReference type="EMBL" id="LXZO01000089">
    <property type="protein sequence ID" value="PAY46604.1"/>
    <property type="molecule type" value="Genomic_DNA"/>
</dbReference>
<dbReference type="GO" id="GO:0016491">
    <property type="term" value="F:oxidoreductase activity"/>
    <property type="evidence" value="ECO:0007669"/>
    <property type="project" value="UniProtKB-KW"/>
</dbReference>
<dbReference type="Proteomes" id="UP000218139">
    <property type="component" value="Unassembled WGS sequence"/>
</dbReference>
<dbReference type="EMBL" id="QAGV01000002">
    <property type="protein sequence ID" value="PTR97504.1"/>
    <property type="molecule type" value="Genomic_DNA"/>
</dbReference>
<dbReference type="Proteomes" id="UP000244552">
    <property type="component" value="Unassembled WGS sequence"/>
</dbReference>
<dbReference type="EMBL" id="CP123971">
    <property type="protein sequence ID" value="WII28043.1"/>
    <property type="molecule type" value="Genomic_DNA"/>
</dbReference>
<evidence type="ECO:0000313" key="11">
    <source>
        <dbReference type="Proteomes" id="UP000244552"/>
    </source>
</evidence>
<dbReference type="EMBL" id="CP114509">
    <property type="protein sequence ID" value="WHS18214.1"/>
    <property type="molecule type" value="Genomic_DNA"/>
</dbReference>
<dbReference type="EMBL" id="NBEB01000052">
    <property type="protein sequence ID" value="OQQ83565.1"/>
    <property type="molecule type" value="Genomic_DNA"/>
</dbReference>
<reference evidence="5 11" key="4">
    <citation type="journal article" date="2018" name="Genome Announc.">
        <title>Fifty-Six Draft Genome Sequences of 10 Lactobacillus Species from 22 Commercial Dietary Supplements.</title>
        <authorList>
            <person name="Gangiredla J."/>
            <person name="Barnaba T.J."/>
            <person name="Mammel M.K."/>
            <person name="Lacher D.W."/>
            <person name="Elkins C.A."/>
            <person name="Lampel K.A."/>
            <person name="Whitehouse C.A."/>
            <person name="Tartera C."/>
        </authorList>
    </citation>
    <scope>NUCLEOTIDE SEQUENCE [LARGE SCALE GENOMIC DNA]</scope>
    <source>
        <strain evidence="5 11">DS11_12</strain>
    </source>
</reference>
<evidence type="ECO:0000313" key="4">
    <source>
        <dbReference type="EMBL" id="PAY46604.1"/>
    </source>
</evidence>
<reference evidence="2 8" key="1">
    <citation type="journal article" date="2014" name="BMC Genomics">
        <title>Unusual genome complexity in Lactobacillus salivarius JCM1046.</title>
        <authorList>
            <person name="Raftis E.J."/>
            <person name="Forde B.M."/>
            <person name="Claesson M.J."/>
            <person name="O'Toole P.W."/>
        </authorList>
    </citation>
    <scope>NUCLEOTIDE SEQUENCE [LARGE SCALE GENOMIC DNA]</scope>
    <source>
        <strain evidence="2 8">JCM1046</strain>
    </source>
</reference>
<dbReference type="AlphaFoldDB" id="A0A089QGB9"/>
<dbReference type="Proteomes" id="UP000192638">
    <property type="component" value="Unassembled WGS sequence"/>
</dbReference>
<dbReference type="EMBL" id="CP007646">
    <property type="protein sequence ID" value="AIR10838.1"/>
    <property type="molecule type" value="Genomic_DNA"/>
</dbReference>
<keyword evidence="2" id="KW-0560">Oxidoreductase</keyword>
<evidence type="ECO:0000313" key="3">
    <source>
        <dbReference type="EMBL" id="OQQ83565.1"/>
    </source>
</evidence>
<reference evidence="3 9" key="3">
    <citation type="submission" date="2017-03" db="EMBL/GenBank/DDBJ databases">
        <title>Phylogenomics and comparative genomics of Lactobacillus salivarius, a mammalian gut commensal.</title>
        <authorList>
            <person name="Harris H.M."/>
        </authorList>
    </citation>
    <scope>NUCLEOTIDE SEQUENCE [LARGE SCALE GENOMIC DNA]</scope>
    <source>
        <strain evidence="3 9">LMG 14477</strain>
    </source>
</reference>
<dbReference type="Proteomes" id="UP001231316">
    <property type="component" value="Chromosome"/>
</dbReference>
<evidence type="ECO:0000313" key="9">
    <source>
        <dbReference type="Proteomes" id="UP000192638"/>
    </source>
</evidence>
<evidence type="ECO:0000313" key="2">
    <source>
        <dbReference type="EMBL" id="AIR10838.1"/>
    </source>
</evidence>
<evidence type="ECO:0000259" key="1">
    <source>
        <dbReference type="Pfam" id="PF13460"/>
    </source>
</evidence>
<evidence type="ECO:0000313" key="7">
    <source>
        <dbReference type="EMBL" id="WII28043.1"/>
    </source>
</evidence>
<gene>
    <name evidence="4" type="ORF">A8C52_07780</name>
    <name evidence="3" type="ORF">B6U60_05805</name>
    <name evidence="5" type="ORF">DBP89_03455</name>
    <name evidence="2" type="ORF">LSJ_1166c</name>
    <name evidence="6" type="ORF">O2U02_03085</name>
    <name evidence="7" type="ORF">QFE45_06535</name>
</gene>
<dbReference type="InterPro" id="IPR036291">
    <property type="entry name" value="NAD(P)-bd_dom_sf"/>
</dbReference>
<evidence type="ECO:0000313" key="10">
    <source>
        <dbReference type="Proteomes" id="UP000218139"/>
    </source>
</evidence>
<evidence type="ECO:0000313" key="8">
    <source>
        <dbReference type="Proteomes" id="UP000029488"/>
    </source>
</evidence>
<accession>A0A089QGB9</accession>
<dbReference type="PANTHER" id="PTHR15020">
    <property type="entry name" value="FLAVIN REDUCTASE-RELATED"/>
    <property type="match status" value="1"/>
</dbReference>
<dbReference type="RefSeq" id="WP_003700625.1">
    <property type="nucleotide sequence ID" value="NZ_CAKMBQ010000001.1"/>
</dbReference>
<dbReference type="Proteomes" id="UP001224533">
    <property type="component" value="Chromosome"/>
</dbReference>
<dbReference type="Gene3D" id="3.40.50.720">
    <property type="entry name" value="NAD(P)-binding Rossmann-like Domain"/>
    <property type="match status" value="1"/>
</dbReference>
<reference evidence="7" key="6">
    <citation type="submission" date="2023-04" db="EMBL/GenBank/DDBJ databases">
        <title>Four porcine-derived lactic acid bacteria strains analyses and their evaluation as potential probiotics based on genomics.</title>
        <authorList>
            <person name="Niu D."/>
        </authorList>
    </citation>
    <scope>NUCLEOTIDE SEQUENCE</scope>
    <source>
        <strain evidence="7">ZSA5</strain>
    </source>
</reference>
<reference evidence="6 12" key="5">
    <citation type="submission" date="2022-12" db="EMBL/GenBank/DDBJ databases">
        <title>Assessment of beneficial effects and identification of host adaptation-associated genes of Ligilactobacillus salivarius isolated from Meles meles.</title>
        <authorList>
            <person name="Wang Y."/>
        </authorList>
    </citation>
    <scope>NUCLEOTIDE SEQUENCE [LARGE SCALE GENOMIC DNA]</scope>
    <source>
        <strain evidence="6 12">S35</strain>
    </source>
</reference>